<accession>A0AAU3HTZ7</accession>
<organism evidence="1">
    <name type="scientific">Streptomyces sp. NBC_01393</name>
    <dbReference type="NCBI Taxonomy" id="2903851"/>
    <lineage>
        <taxon>Bacteria</taxon>
        <taxon>Bacillati</taxon>
        <taxon>Actinomycetota</taxon>
        <taxon>Actinomycetes</taxon>
        <taxon>Kitasatosporales</taxon>
        <taxon>Streptomycetaceae</taxon>
        <taxon>Streptomyces</taxon>
    </lineage>
</organism>
<sequence>MGVLYGYFAAADDDDAVRAVVRDDGEPSGTGYDQLVIKGIDPVVELTPAEALMTGRSAADVRSDPRHGSLVGMLGDGELVVVSLTDTFRDALATCEATSLRDVASDWSSTEGIFYHPADPEDLAGFLERLSELAGRAVSRDARLYCWICP</sequence>
<dbReference type="EMBL" id="CP109546">
    <property type="protein sequence ID" value="WTZ07894.1"/>
    <property type="molecule type" value="Genomic_DNA"/>
</dbReference>
<evidence type="ECO:0000313" key="1">
    <source>
        <dbReference type="EMBL" id="WTZ07894.1"/>
    </source>
</evidence>
<dbReference type="AlphaFoldDB" id="A0AAU3HTZ7"/>
<proteinExistence type="predicted"/>
<protein>
    <submittedName>
        <fullName evidence="1">Uncharacterized protein</fullName>
    </submittedName>
</protein>
<reference evidence="1" key="1">
    <citation type="submission" date="2022-10" db="EMBL/GenBank/DDBJ databases">
        <title>The complete genomes of actinobacterial strains from the NBC collection.</title>
        <authorList>
            <person name="Joergensen T.S."/>
            <person name="Alvarez Arevalo M."/>
            <person name="Sterndorff E.B."/>
            <person name="Faurdal D."/>
            <person name="Vuksanovic O."/>
            <person name="Mourched A.-S."/>
            <person name="Charusanti P."/>
            <person name="Shaw S."/>
            <person name="Blin K."/>
            <person name="Weber T."/>
        </authorList>
    </citation>
    <scope>NUCLEOTIDE SEQUENCE</scope>
    <source>
        <strain evidence="1">NBC_01393</strain>
    </source>
</reference>
<gene>
    <name evidence="1" type="ORF">OG699_07815</name>
</gene>
<name>A0AAU3HTZ7_9ACTN</name>